<keyword evidence="3" id="KW-0378">Hydrolase</keyword>
<dbReference type="RefSeq" id="XP_002291864.1">
    <property type="nucleotide sequence ID" value="XM_002291828.1"/>
</dbReference>
<evidence type="ECO:0000259" key="8">
    <source>
        <dbReference type="PROSITE" id="PS51192"/>
    </source>
</evidence>
<dbReference type="Pfam" id="PF00270">
    <property type="entry name" value="DEAD"/>
    <property type="match status" value="1"/>
</dbReference>
<dbReference type="PROSITE" id="PS51192">
    <property type="entry name" value="HELICASE_ATP_BIND_1"/>
    <property type="match status" value="1"/>
</dbReference>
<dbReference type="EC" id="3.6.4.13" evidence="1"/>
<dbReference type="InterPro" id="IPR000629">
    <property type="entry name" value="RNA-helicase_DEAD-box_CS"/>
</dbReference>
<dbReference type="KEGG" id="tps:THAPSDRAFT_269376"/>
<evidence type="ECO:0000256" key="6">
    <source>
        <dbReference type="SAM" id="MobiDB-lite"/>
    </source>
</evidence>
<feature type="compositionally biased region" description="Acidic residues" evidence="6">
    <location>
        <begin position="413"/>
        <end position="428"/>
    </location>
</feature>
<dbReference type="PANTHER" id="PTHR47963:SF8">
    <property type="entry name" value="ATP-DEPENDENT RNA HELICASE DEAD"/>
    <property type="match status" value="1"/>
</dbReference>
<dbReference type="Proteomes" id="UP000001449">
    <property type="component" value="Chromosome 8"/>
</dbReference>
<feature type="non-terminal residue" evidence="10">
    <location>
        <position position="894"/>
    </location>
</feature>
<dbReference type="PANTHER" id="PTHR47963">
    <property type="entry name" value="DEAD-BOX ATP-DEPENDENT RNA HELICASE 47, MITOCHONDRIAL"/>
    <property type="match status" value="1"/>
</dbReference>
<dbReference type="SUPFAM" id="SSF52540">
    <property type="entry name" value="P-loop containing nucleoside triphosphate hydrolases"/>
    <property type="match status" value="2"/>
</dbReference>
<sequence length="894" mass="98855">MSAQLPLLLVRFLFLIGILSIPLASSSKDRRRLFINPSPSSVDVYTRALHLRRHQPMNCWHEKIKHNTFNLPIRSARTQELQMKSLHLPMIISSQICAFQILPPSRTHQYHRTAFINLVQIRSQYLNFPTTDVKLQMASSSSFFSFEQQDDEIGRGNGSGGGKRVRKANTKRSPRWEREGDKLYAEVSKQLAGLDDGDDESEGVARLKSVADTHISCVQDVYNVLKPWMARDDGTVGTQNGAQKEDEIIQLLDEADSLISASTTTDNAETEAPKKSPSFLWGTLPVGPVLASRLYASERPTPTAVQLSAFKIITAAGSKNNKKVPTRRSNAIIASPTGTGKTLAYLLPLLATSPGGQHGEGTGGVLIVTPTIELACQIQREVDALWPPSETEDARSSLFAVGADDFNDGSASDSEDEDEDDDDTDEQASADKIPPGRVILRSIQQAPIIAGTPKMLRMLYKEAERISRFSRVDTTITREELATSSALLSNLRAIVLDEADRLLRTEAVARETTERKERKLSQRVLEEAESLALDNYTPLPPKPKKRKLIVARQTQTELLLRDLPIPSLDNVQIVCASATVGRTMRRQLMQILGATSADAAATLVVGEEDARVKSKNAEKRKSVLLPEKLQHSFCVVDIDSVGDEMLSDEQSEMSVAEKNEERMIQATIRALWNTMTSMEEAKPIIVFPGKIGVDRVQRELLARGLEDVRTLRNLDGLSPEADIQVDMLQMNDEHDWKSIPVYIIGERFARGLDLADVGYVFLLTPPSSAAGYAHMAGRTGRRGLEGMAITLVRPKNNEVQRFAAIAEALGLKFAPSLATLPDVLGEDRDHDLNSRVEIETESKVTHPWANLSESSLKRKKNSELLDYLTNYGVESESSMKADLVAAIQKLHSQD</sequence>
<evidence type="ECO:0000256" key="4">
    <source>
        <dbReference type="ARBA" id="ARBA00022806"/>
    </source>
</evidence>
<feature type="region of interest" description="Disordered" evidence="6">
    <location>
        <begin position="403"/>
        <end position="436"/>
    </location>
</feature>
<evidence type="ECO:0000256" key="2">
    <source>
        <dbReference type="ARBA" id="ARBA00022741"/>
    </source>
</evidence>
<dbReference type="PaxDb" id="35128-Thaps269376"/>
<proteinExistence type="predicted"/>
<evidence type="ECO:0000313" key="10">
    <source>
        <dbReference type="EMBL" id="EED90715.1"/>
    </source>
</evidence>
<dbReference type="InterPro" id="IPR001650">
    <property type="entry name" value="Helicase_C-like"/>
</dbReference>
<dbReference type="GO" id="GO:0005524">
    <property type="term" value="F:ATP binding"/>
    <property type="evidence" value="ECO:0007669"/>
    <property type="project" value="UniProtKB-KW"/>
</dbReference>
<reference evidence="10 11" key="2">
    <citation type="journal article" date="2008" name="Nature">
        <title>The Phaeodactylum genome reveals the evolutionary history of diatom genomes.</title>
        <authorList>
            <person name="Bowler C."/>
            <person name="Allen A.E."/>
            <person name="Badger J.H."/>
            <person name="Grimwood J."/>
            <person name="Jabbari K."/>
            <person name="Kuo A."/>
            <person name="Maheswari U."/>
            <person name="Martens C."/>
            <person name="Maumus F."/>
            <person name="Otillar R.P."/>
            <person name="Rayko E."/>
            <person name="Salamov A."/>
            <person name="Vandepoele K."/>
            <person name="Beszteri B."/>
            <person name="Gruber A."/>
            <person name="Heijde M."/>
            <person name="Katinka M."/>
            <person name="Mock T."/>
            <person name="Valentin K."/>
            <person name="Verret F."/>
            <person name="Berges J.A."/>
            <person name="Brownlee C."/>
            <person name="Cadoret J.P."/>
            <person name="Chiovitti A."/>
            <person name="Choi C.J."/>
            <person name="Coesel S."/>
            <person name="De Martino A."/>
            <person name="Detter J.C."/>
            <person name="Durkin C."/>
            <person name="Falciatore A."/>
            <person name="Fournet J."/>
            <person name="Haruta M."/>
            <person name="Huysman M.J."/>
            <person name="Jenkins B.D."/>
            <person name="Jiroutova K."/>
            <person name="Jorgensen R.E."/>
            <person name="Joubert Y."/>
            <person name="Kaplan A."/>
            <person name="Kroger N."/>
            <person name="Kroth P.G."/>
            <person name="La Roche J."/>
            <person name="Lindquist E."/>
            <person name="Lommer M."/>
            <person name="Martin-Jezequel V."/>
            <person name="Lopez P.J."/>
            <person name="Lucas S."/>
            <person name="Mangogna M."/>
            <person name="McGinnis K."/>
            <person name="Medlin L.K."/>
            <person name="Montsant A."/>
            <person name="Oudot-Le Secq M.P."/>
            <person name="Napoli C."/>
            <person name="Obornik M."/>
            <person name="Parker M.S."/>
            <person name="Petit J.L."/>
            <person name="Porcel B.M."/>
            <person name="Poulsen N."/>
            <person name="Robison M."/>
            <person name="Rychlewski L."/>
            <person name="Rynearson T.A."/>
            <person name="Schmutz J."/>
            <person name="Shapiro H."/>
            <person name="Siaut M."/>
            <person name="Stanley M."/>
            <person name="Sussman M.R."/>
            <person name="Taylor A.R."/>
            <person name="Vardi A."/>
            <person name="von Dassow P."/>
            <person name="Vyverman W."/>
            <person name="Willis A."/>
            <person name="Wyrwicz L.S."/>
            <person name="Rokhsar D.S."/>
            <person name="Weissenbach J."/>
            <person name="Armbrust E.V."/>
            <person name="Green B.R."/>
            <person name="Van de Peer Y."/>
            <person name="Grigoriev I.V."/>
        </authorList>
    </citation>
    <scope>NUCLEOTIDE SEQUENCE [LARGE SCALE GENOMIC DNA]</scope>
    <source>
        <strain evidence="10 11">CCMP1335</strain>
    </source>
</reference>
<dbReference type="InterPro" id="IPR014001">
    <property type="entry name" value="Helicase_ATP-bd"/>
</dbReference>
<keyword evidence="2" id="KW-0547">Nucleotide-binding</keyword>
<dbReference type="SMART" id="SM00487">
    <property type="entry name" value="DEXDc"/>
    <property type="match status" value="1"/>
</dbReference>
<dbReference type="Gene3D" id="3.40.50.300">
    <property type="entry name" value="P-loop containing nucleotide triphosphate hydrolases"/>
    <property type="match status" value="2"/>
</dbReference>
<evidence type="ECO:0000256" key="5">
    <source>
        <dbReference type="ARBA" id="ARBA00022840"/>
    </source>
</evidence>
<organism evidence="10 11">
    <name type="scientific">Thalassiosira pseudonana</name>
    <name type="common">Marine diatom</name>
    <name type="synonym">Cyclotella nana</name>
    <dbReference type="NCBI Taxonomy" id="35128"/>
    <lineage>
        <taxon>Eukaryota</taxon>
        <taxon>Sar</taxon>
        <taxon>Stramenopiles</taxon>
        <taxon>Ochrophyta</taxon>
        <taxon>Bacillariophyta</taxon>
        <taxon>Coscinodiscophyceae</taxon>
        <taxon>Thalassiosirophycidae</taxon>
        <taxon>Thalassiosirales</taxon>
        <taxon>Thalassiosiraceae</taxon>
        <taxon>Thalassiosira</taxon>
    </lineage>
</organism>
<dbReference type="AlphaFoldDB" id="B8C7B1"/>
<dbReference type="HOGENOM" id="CLU_323539_0_0_1"/>
<evidence type="ECO:0000256" key="1">
    <source>
        <dbReference type="ARBA" id="ARBA00012552"/>
    </source>
</evidence>
<feature type="compositionally biased region" description="Basic residues" evidence="6">
    <location>
        <begin position="163"/>
        <end position="173"/>
    </location>
</feature>
<dbReference type="GO" id="GO:0016787">
    <property type="term" value="F:hydrolase activity"/>
    <property type="evidence" value="ECO:0007669"/>
    <property type="project" value="UniProtKB-KW"/>
</dbReference>
<dbReference type="PROSITE" id="PS00039">
    <property type="entry name" value="DEAD_ATP_HELICASE"/>
    <property type="match status" value="1"/>
</dbReference>
<dbReference type="STRING" id="35128.B8C7B1"/>
<dbReference type="Pfam" id="PF00271">
    <property type="entry name" value="Helicase_C"/>
    <property type="match status" value="1"/>
</dbReference>
<gene>
    <name evidence="10" type="ORF">THAPSDRAFT_269376</name>
</gene>
<keyword evidence="7" id="KW-0732">Signal</keyword>
<dbReference type="PROSITE" id="PS51194">
    <property type="entry name" value="HELICASE_CTER"/>
    <property type="match status" value="1"/>
</dbReference>
<feature type="region of interest" description="Disordered" evidence="6">
    <location>
        <begin position="149"/>
        <end position="179"/>
    </location>
</feature>
<dbReference type="EMBL" id="CM000644">
    <property type="protein sequence ID" value="EED90715.1"/>
    <property type="molecule type" value="Genomic_DNA"/>
</dbReference>
<evidence type="ECO:0000259" key="9">
    <source>
        <dbReference type="PROSITE" id="PS51194"/>
    </source>
</evidence>
<name>B8C7B1_THAPS</name>
<keyword evidence="5" id="KW-0067">ATP-binding</keyword>
<dbReference type="InterPro" id="IPR011545">
    <property type="entry name" value="DEAD/DEAH_box_helicase_dom"/>
</dbReference>
<evidence type="ECO:0000256" key="7">
    <source>
        <dbReference type="SAM" id="SignalP"/>
    </source>
</evidence>
<feature type="domain" description="Helicase C-terminal" evidence="9">
    <location>
        <begin position="670"/>
        <end position="824"/>
    </location>
</feature>
<evidence type="ECO:0000256" key="3">
    <source>
        <dbReference type="ARBA" id="ARBA00022801"/>
    </source>
</evidence>
<dbReference type="GO" id="GO:0003676">
    <property type="term" value="F:nucleic acid binding"/>
    <property type="evidence" value="ECO:0007669"/>
    <property type="project" value="InterPro"/>
</dbReference>
<keyword evidence="4 10" id="KW-0347">Helicase</keyword>
<feature type="domain" description="Helicase ATP-binding" evidence="8">
    <location>
        <begin position="322"/>
        <end position="598"/>
    </location>
</feature>
<accession>B8C7B1</accession>
<evidence type="ECO:0000313" key="11">
    <source>
        <dbReference type="Proteomes" id="UP000001449"/>
    </source>
</evidence>
<dbReference type="eggNOG" id="KOG0327">
    <property type="taxonomic scope" value="Eukaryota"/>
</dbReference>
<feature type="chain" id="PRO_5002869536" description="RNA helicase" evidence="7">
    <location>
        <begin position="27"/>
        <end position="894"/>
    </location>
</feature>
<reference evidence="10 11" key="1">
    <citation type="journal article" date="2004" name="Science">
        <title>The genome of the diatom Thalassiosira pseudonana: ecology, evolution, and metabolism.</title>
        <authorList>
            <person name="Armbrust E.V."/>
            <person name="Berges J.A."/>
            <person name="Bowler C."/>
            <person name="Green B.R."/>
            <person name="Martinez D."/>
            <person name="Putnam N.H."/>
            <person name="Zhou S."/>
            <person name="Allen A.E."/>
            <person name="Apt K.E."/>
            <person name="Bechner M."/>
            <person name="Brzezinski M.A."/>
            <person name="Chaal B.K."/>
            <person name="Chiovitti A."/>
            <person name="Davis A.K."/>
            <person name="Demarest M.S."/>
            <person name="Detter J.C."/>
            <person name="Glavina T."/>
            <person name="Goodstein D."/>
            <person name="Hadi M.Z."/>
            <person name="Hellsten U."/>
            <person name="Hildebrand M."/>
            <person name="Jenkins B.D."/>
            <person name="Jurka J."/>
            <person name="Kapitonov V.V."/>
            <person name="Kroger N."/>
            <person name="Lau W.W."/>
            <person name="Lane T.W."/>
            <person name="Larimer F.W."/>
            <person name="Lippmeier J.C."/>
            <person name="Lucas S."/>
            <person name="Medina M."/>
            <person name="Montsant A."/>
            <person name="Obornik M."/>
            <person name="Parker M.S."/>
            <person name="Palenik B."/>
            <person name="Pazour G.J."/>
            <person name="Richardson P.M."/>
            <person name="Rynearson T.A."/>
            <person name="Saito M.A."/>
            <person name="Schwartz D.C."/>
            <person name="Thamatrakoln K."/>
            <person name="Valentin K."/>
            <person name="Vardi A."/>
            <person name="Wilkerson F.P."/>
            <person name="Rokhsar D.S."/>
        </authorList>
    </citation>
    <scope>NUCLEOTIDE SEQUENCE [LARGE SCALE GENOMIC DNA]</scope>
    <source>
        <strain evidence="10 11">CCMP1335</strain>
    </source>
</reference>
<protein>
    <recommendedName>
        <fullName evidence="1">RNA helicase</fullName>
        <ecNumber evidence="1">3.6.4.13</ecNumber>
    </recommendedName>
</protein>
<keyword evidence="11" id="KW-1185">Reference proteome</keyword>
<dbReference type="GO" id="GO:0003724">
    <property type="term" value="F:RNA helicase activity"/>
    <property type="evidence" value="ECO:0007669"/>
    <property type="project" value="UniProtKB-EC"/>
</dbReference>
<dbReference type="InterPro" id="IPR050547">
    <property type="entry name" value="DEAD_box_RNA_helicases"/>
</dbReference>
<dbReference type="OMA" id="PTIELAC"/>
<dbReference type="InterPro" id="IPR027417">
    <property type="entry name" value="P-loop_NTPase"/>
</dbReference>
<dbReference type="InParanoid" id="B8C7B1"/>
<feature type="signal peptide" evidence="7">
    <location>
        <begin position="1"/>
        <end position="26"/>
    </location>
</feature>
<dbReference type="GeneID" id="7452866"/>